<evidence type="ECO:0000313" key="2">
    <source>
        <dbReference type="EMBL" id="OIQ88397.1"/>
    </source>
</evidence>
<dbReference type="Pfam" id="PF04014">
    <property type="entry name" value="MazE_antitoxin"/>
    <property type="match status" value="1"/>
</dbReference>
<protein>
    <submittedName>
        <fullName evidence="2">Antitoxin ChpS</fullName>
    </submittedName>
</protein>
<dbReference type="Gene3D" id="2.10.260.10">
    <property type="match status" value="1"/>
</dbReference>
<proteinExistence type="predicted"/>
<dbReference type="AlphaFoldDB" id="A0A1J5RJT1"/>
<gene>
    <name evidence="2" type="ORF">GALL_296880</name>
</gene>
<dbReference type="EMBL" id="MLJW01000373">
    <property type="protein sequence ID" value="OIQ88397.1"/>
    <property type="molecule type" value="Genomic_DNA"/>
</dbReference>
<reference evidence="2" key="1">
    <citation type="submission" date="2016-10" db="EMBL/GenBank/DDBJ databases">
        <title>Sequence of Gallionella enrichment culture.</title>
        <authorList>
            <person name="Poehlein A."/>
            <person name="Muehling M."/>
            <person name="Daniel R."/>
        </authorList>
    </citation>
    <scope>NUCLEOTIDE SEQUENCE</scope>
</reference>
<dbReference type="PROSITE" id="PS51257">
    <property type="entry name" value="PROKAR_LIPOPROTEIN"/>
    <property type="match status" value="1"/>
</dbReference>
<dbReference type="InterPro" id="IPR037914">
    <property type="entry name" value="SpoVT-AbrB_sf"/>
</dbReference>
<dbReference type="InterPro" id="IPR007159">
    <property type="entry name" value="SpoVT-AbrB_dom"/>
</dbReference>
<organism evidence="2">
    <name type="scientific">mine drainage metagenome</name>
    <dbReference type="NCBI Taxonomy" id="410659"/>
    <lineage>
        <taxon>unclassified sequences</taxon>
        <taxon>metagenomes</taxon>
        <taxon>ecological metagenomes</taxon>
    </lineage>
</organism>
<feature type="domain" description="SpoVT-AbrB" evidence="1">
    <location>
        <begin position="6"/>
        <end position="49"/>
    </location>
</feature>
<dbReference type="SMART" id="SM00966">
    <property type="entry name" value="SpoVT_AbrB"/>
    <property type="match status" value="1"/>
</dbReference>
<name>A0A1J5RJT1_9ZZZZ</name>
<sequence>MRIALRKIGNSRGVLIPAALLAACDIKEEVEMRVEHNRLIIESVTPQLRKGWFDGYQAEGDVDAWAELKETPVEQEEWEW</sequence>
<comment type="caution">
    <text evidence="2">The sequence shown here is derived from an EMBL/GenBank/DDBJ whole genome shotgun (WGS) entry which is preliminary data.</text>
</comment>
<evidence type="ECO:0000259" key="1">
    <source>
        <dbReference type="SMART" id="SM00966"/>
    </source>
</evidence>
<accession>A0A1J5RJT1</accession>
<dbReference type="SUPFAM" id="SSF89447">
    <property type="entry name" value="AbrB/MazE/MraZ-like"/>
    <property type="match status" value="1"/>
</dbReference>
<dbReference type="GO" id="GO:0003677">
    <property type="term" value="F:DNA binding"/>
    <property type="evidence" value="ECO:0007669"/>
    <property type="project" value="InterPro"/>
</dbReference>